<organism evidence="2 3">
    <name type="scientific">Marseilla massiliensis</name>
    <dbReference type="NCBI Taxonomy" id="1841864"/>
    <lineage>
        <taxon>Bacteria</taxon>
        <taxon>Pseudomonadati</taxon>
        <taxon>Bacteroidota</taxon>
        <taxon>Bacteroidia</taxon>
        <taxon>Bacteroidales</taxon>
        <taxon>Prevotellaceae</taxon>
        <taxon>Marseilla</taxon>
    </lineage>
</organism>
<dbReference type="EMBL" id="JACJJG010000107">
    <property type="protein sequence ID" value="MBM6674647.1"/>
    <property type="molecule type" value="Genomic_DNA"/>
</dbReference>
<comment type="caution">
    <text evidence="2">The sequence shown here is derived from an EMBL/GenBank/DDBJ whole genome shotgun (WGS) entry which is preliminary data.</text>
</comment>
<dbReference type="RefSeq" id="WP_205105757.1">
    <property type="nucleotide sequence ID" value="NZ_JACJJG010000107.1"/>
</dbReference>
<gene>
    <name evidence="2" type="ORF">H6A34_12275</name>
</gene>
<reference evidence="2" key="2">
    <citation type="journal article" date="2021" name="Sci. Rep.">
        <title>The distribution of antibiotic resistance genes in chicken gut microbiota commensals.</title>
        <authorList>
            <person name="Juricova H."/>
            <person name="Matiasovicova J."/>
            <person name="Kubasova T."/>
            <person name="Cejkova D."/>
            <person name="Rychlik I."/>
        </authorList>
    </citation>
    <scope>NUCLEOTIDE SEQUENCE</scope>
    <source>
        <strain evidence="2">An824</strain>
    </source>
</reference>
<keyword evidence="1" id="KW-0812">Transmembrane</keyword>
<proteinExistence type="predicted"/>
<evidence type="ECO:0000256" key="1">
    <source>
        <dbReference type="SAM" id="Phobius"/>
    </source>
</evidence>
<sequence>MYEQNNLMQQANNCCDKGNSHYNKYGWLKDTKIIVAGFGLVGGLILLYKKFDKKEKLENIKTNNKFALERQKAEIAVKTYQKKNELDVEKQRQIFAMKQEVKAQNRKSVNYECEISLREWHAKFNSKYPMPEYSTIPHLDTILNCCPEDFRPAMLMHMSAMYGALAFPTVRAVYLDGNKQSPSLQVVIEGAQSSGKGRFKDMFYMLFERVIKSDSLKLQSENPDNIIQITGTEVSRTRFQMILASNKGVHIYVMEPEIDAVTESIKKKGGFATELLRKAFSNENITQDSMITKPYARGSFPVYLNYTFTGTTKAIDRFFKEDEYEDGTASRVCFAVIPELGDQMPDFKKIGLKRLSVMQDQIDEWRKKYCYQTDENGMDIPATETTIDLSYVNSVLKQWLDTMFHSNDKARKGISPRIACMAFRCAMVMHMMTGCPGPKKWKKRRQICDLAVYIANYCMERFLYKSSPDKEQRLEELTQGLHSVIKPKRSLTDEELEYWYNQHGKTDDKGNIIGYGTIAKILGMEKDDVRNALKKYGNSLN</sequence>
<accession>A0A938WV79</accession>
<feature type="transmembrane region" description="Helical" evidence="1">
    <location>
        <begin position="31"/>
        <end position="48"/>
    </location>
</feature>
<keyword evidence="1" id="KW-1133">Transmembrane helix</keyword>
<reference evidence="2" key="1">
    <citation type="submission" date="2020-08" db="EMBL/GenBank/DDBJ databases">
        <authorList>
            <person name="Cejkova D."/>
            <person name="Kubasova T."/>
            <person name="Jahodarova E."/>
            <person name="Rychlik I."/>
        </authorList>
    </citation>
    <scope>NUCLEOTIDE SEQUENCE</scope>
    <source>
        <strain evidence="2">An824</strain>
    </source>
</reference>
<keyword evidence="1" id="KW-0472">Membrane</keyword>
<protein>
    <submittedName>
        <fullName evidence="2">DUF3987 domain-containing protein</fullName>
    </submittedName>
</protein>
<dbReference type="Proteomes" id="UP000706891">
    <property type="component" value="Unassembled WGS sequence"/>
</dbReference>
<evidence type="ECO:0000313" key="2">
    <source>
        <dbReference type="EMBL" id="MBM6674647.1"/>
    </source>
</evidence>
<name>A0A938WV79_9BACT</name>
<dbReference type="AlphaFoldDB" id="A0A938WV79"/>
<evidence type="ECO:0000313" key="3">
    <source>
        <dbReference type="Proteomes" id="UP000706891"/>
    </source>
</evidence>
<keyword evidence="3" id="KW-1185">Reference proteome</keyword>